<dbReference type="EMBL" id="SJPZ01000001">
    <property type="protein sequence ID" value="TWU66474.1"/>
    <property type="molecule type" value="Genomic_DNA"/>
</dbReference>
<name>A0A5C6FVT7_9PLAN</name>
<dbReference type="RefSeq" id="WP_146413100.1">
    <property type="nucleotide sequence ID" value="NZ_SJPZ01000001.1"/>
</dbReference>
<comment type="caution">
    <text evidence="1">The sequence shown here is derived from an EMBL/GenBank/DDBJ whole genome shotgun (WGS) entry which is preliminary data.</text>
</comment>
<dbReference type="AlphaFoldDB" id="A0A5C6FVT7"/>
<sequence length="76" mass="8453">MNQKNALLDRLQAEVCGVECRCGHRKLRGQPFCRVCWFLLGPVTRSRLEANNIGGVIKEGFIAARGEAILQLNKKG</sequence>
<accession>A0A5C6FVT7</accession>
<evidence type="ECO:0000313" key="1">
    <source>
        <dbReference type="EMBL" id="TWU66474.1"/>
    </source>
</evidence>
<dbReference type="OrthoDB" id="9951922at2"/>
<evidence type="ECO:0000313" key="2">
    <source>
        <dbReference type="Proteomes" id="UP000316476"/>
    </source>
</evidence>
<organism evidence="1 2">
    <name type="scientific">Crateriforma conspicua</name>
    <dbReference type="NCBI Taxonomy" id="2527996"/>
    <lineage>
        <taxon>Bacteria</taxon>
        <taxon>Pseudomonadati</taxon>
        <taxon>Planctomycetota</taxon>
        <taxon>Planctomycetia</taxon>
        <taxon>Planctomycetales</taxon>
        <taxon>Planctomycetaceae</taxon>
        <taxon>Crateriforma</taxon>
    </lineage>
</organism>
<reference evidence="1 2" key="1">
    <citation type="submission" date="2019-02" db="EMBL/GenBank/DDBJ databases">
        <title>Deep-cultivation of Planctomycetes and their phenomic and genomic characterization uncovers novel biology.</title>
        <authorList>
            <person name="Wiegand S."/>
            <person name="Jogler M."/>
            <person name="Boedeker C."/>
            <person name="Pinto D."/>
            <person name="Vollmers J."/>
            <person name="Rivas-Marin E."/>
            <person name="Kohn T."/>
            <person name="Peeters S.H."/>
            <person name="Heuer A."/>
            <person name="Rast P."/>
            <person name="Oberbeckmann S."/>
            <person name="Bunk B."/>
            <person name="Jeske O."/>
            <person name="Meyerdierks A."/>
            <person name="Storesund J.E."/>
            <person name="Kallscheuer N."/>
            <person name="Luecker S."/>
            <person name="Lage O.M."/>
            <person name="Pohl T."/>
            <person name="Merkel B.J."/>
            <person name="Hornburger P."/>
            <person name="Mueller R.-W."/>
            <person name="Bruemmer F."/>
            <person name="Labrenz M."/>
            <person name="Spormann A.M."/>
            <person name="Op Den Camp H."/>
            <person name="Overmann J."/>
            <person name="Amann R."/>
            <person name="Jetten M.S.M."/>
            <person name="Mascher T."/>
            <person name="Medema M.H."/>
            <person name="Devos D.P."/>
            <person name="Kaster A.-K."/>
            <person name="Ovreas L."/>
            <person name="Rohde M."/>
            <person name="Galperin M.Y."/>
            <person name="Jogler C."/>
        </authorList>
    </citation>
    <scope>NUCLEOTIDE SEQUENCE [LARGE SCALE GENOMIC DNA]</scope>
    <source>
        <strain evidence="1 2">V7</strain>
    </source>
</reference>
<gene>
    <name evidence="1" type="ORF">V7x_20400</name>
</gene>
<protein>
    <submittedName>
        <fullName evidence="1">Uncharacterized protein</fullName>
    </submittedName>
</protein>
<dbReference type="Proteomes" id="UP000316476">
    <property type="component" value="Unassembled WGS sequence"/>
</dbReference>
<proteinExistence type="predicted"/>